<gene>
    <name evidence="2" type="ORF">MCNS_53810</name>
</gene>
<keyword evidence="1" id="KW-0472">Membrane</keyword>
<accession>A0A7I7YKG2</accession>
<proteinExistence type="predicted"/>
<evidence type="ECO:0000313" key="3">
    <source>
        <dbReference type="Proteomes" id="UP000467385"/>
    </source>
</evidence>
<evidence type="ECO:0000313" key="2">
    <source>
        <dbReference type="EMBL" id="BBZ42318.1"/>
    </source>
</evidence>
<keyword evidence="1" id="KW-1133">Transmembrane helix</keyword>
<reference evidence="2 3" key="1">
    <citation type="journal article" date="2019" name="Emerg. Microbes Infect.">
        <title>Comprehensive subspecies identification of 175 nontuberculous mycobacteria species based on 7547 genomic profiles.</title>
        <authorList>
            <person name="Matsumoto Y."/>
            <person name="Kinjo T."/>
            <person name="Motooka D."/>
            <person name="Nabeya D."/>
            <person name="Jung N."/>
            <person name="Uechi K."/>
            <person name="Horii T."/>
            <person name="Iida T."/>
            <person name="Fujita J."/>
            <person name="Nakamura S."/>
        </authorList>
    </citation>
    <scope>NUCLEOTIDE SEQUENCE [LARGE SCALE GENOMIC DNA]</scope>
    <source>
        <strain evidence="2 3">JCM 14738</strain>
    </source>
</reference>
<feature type="transmembrane region" description="Helical" evidence="1">
    <location>
        <begin position="20"/>
        <end position="47"/>
    </location>
</feature>
<keyword evidence="1" id="KW-0812">Transmembrane</keyword>
<dbReference type="AlphaFoldDB" id="A0A7I7YKG2"/>
<feature type="transmembrane region" description="Helical" evidence="1">
    <location>
        <begin position="88"/>
        <end position="110"/>
    </location>
</feature>
<dbReference type="EMBL" id="AP022613">
    <property type="protein sequence ID" value="BBZ42318.1"/>
    <property type="molecule type" value="Genomic_DNA"/>
</dbReference>
<organism evidence="2 3">
    <name type="scientific">Mycobacterium conspicuum</name>
    <dbReference type="NCBI Taxonomy" id="44010"/>
    <lineage>
        <taxon>Bacteria</taxon>
        <taxon>Bacillati</taxon>
        <taxon>Actinomycetota</taxon>
        <taxon>Actinomycetes</taxon>
        <taxon>Mycobacteriales</taxon>
        <taxon>Mycobacteriaceae</taxon>
        <taxon>Mycobacterium</taxon>
    </lineage>
</organism>
<evidence type="ECO:0000256" key="1">
    <source>
        <dbReference type="SAM" id="Phobius"/>
    </source>
</evidence>
<feature type="transmembrane region" description="Helical" evidence="1">
    <location>
        <begin position="59"/>
        <end position="81"/>
    </location>
</feature>
<name>A0A7I7YKG2_9MYCO</name>
<dbReference type="Proteomes" id="UP000467385">
    <property type="component" value="Chromosome"/>
</dbReference>
<sequence length="113" mass="12376">MYEQAPAPVRRFDSRVWRTATWSGPLLVQVVLGGQFLAMLALGRWAFPTLSTVEEQRKWSLTSTACTMLASAVVCAALMLSRTPFCRALALSLASSSAVVLIGAILYAFWLLH</sequence>
<dbReference type="RefSeq" id="WP_139825295.1">
    <property type="nucleotide sequence ID" value="NZ_AP022613.1"/>
</dbReference>
<protein>
    <submittedName>
        <fullName evidence="2">Uncharacterized protein</fullName>
    </submittedName>
</protein>
<keyword evidence="3" id="KW-1185">Reference proteome</keyword>